<organism evidence="3 4">
    <name type="scientific">Adonisia turfae CCMR0081</name>
    <dbReference type="NCBI Taxonomy" id="2292702"/>
    <lineage>
        <taxon>Bacteria</taxon>
        <taxon>Bacillati</taxon>
        <taxon>Cyanobacteriota</taxon>
        <taxon>Adonisia</taxon>
        <taxon>Adonisia turfae</taxon>
    </lineage>
</organism>
<dbReference type="InterPro" id="IPR011089">
    <property type="entry name" value="GmrSD_C"/>
</dbReference>
<accession>A0A6M0RD45</accession>
<feature type="domain" description="GmrSD restriction endonucleases C-terminal" evidence="2">
    <location>
        <begin position="405"/>
        <end position="540"/>
    </location>
</feature>
<dbReference type="Pfam" id="PF07510">
    <property type="entry name" value="GmrSD_C"/>
    <property type="match status" value="1"/>
</dbReference>
<dbReference type="InterPro" id="IPR004919">
    <property type="entry name" value="GmrSD_N"/>
</dbReference>
<dbReference type="EMBL" id="QXHD01000001">
    <property type="protein sequence ID" value="NEZ54156.1"/>
    <property type="molecule type" value="Genomic_DNA"/>
</dbReference>
<dbReference type="AlphaFoldDB" id="A0A6M0RD45"/>
<dbReference type="RefSeq" id="WP_163695430.1">
    <property type="nucleotide sequence ID" value="NZ_QXHD01000001.1"/>
</dbReference>
<evidence type="ECO:0000259" key="1">
    <source>
        <dbReference type="Pfam" id="PF03235"/>
    </source>
</evidence>
<comment type="caution">
    <text evidence="3">The sequence shown here is derived from an EMBL/GenBank/DDBJ whole genome shotgun (WGS) entry which is preliminary data.</text>
</comment>
<dbReference type="PANTHER" id="PTHR35149">
    <property type="entry name" value="SLL5132 PROTEIN"/>
    <property type="match status" value="1"/>
</dbReference>
<reference evidence="3 4" key="1">
    <citation type="journal article" date="2020" name="Microb. Ecol.">
        <title>Ecogenomics of the Marine Benthic Filamentous Cyanobacterium Adonisia.</title>
        <authorList>
            <person name="Walter J.M."/>
            <person name="Coutinho F.H."/>
            <person name="Leomil L."/>
            <person name="Hargreaves P.I."/>
            <person name="Campeao M.E."/>
            <person name="Vieira V.V."/>
            <person name="Silva B.S."/>
            <person name="Fistarol G.O."/>
            <person name="Salomon P.S."/>
            <person name="Sawabe T."/>
            <person name="Mino S."/>
            <person name="Hosokawa M."/>
            <person name="Miyashita H."/>
            <person name="Maruyama F."/>
            <person name="van Verk M.C."/>
            <person name="Dutilh B.E."/>
            <person name="Thompson C.C."/>
            <person name="Thompson F.L."/>
        </authorList>
    </citation>
    <scope>NUCLEOTIDE SEQUENCE [LARGE SCALE GENOMIC DNA]</scope>
    <source>
        <strain evidence="3 4">CCMR0081</strain>
    </source>
</reference>
<evidence type="ECO:0000313" key="4">
    <source>
        <dbReference type="Proteomes" id="UP000481033"/>
    </source>
</evidence>
<evidence type="ECO:0000259" key="2">
    <source>
        <dbReference type="Pfam" id="PF07510"/>
    </source>
</evidence>
<dbReference type="PANTHER" id="PTHR35149:SF2">
    <property type="entry name" value="DUF262 DOMAIN-CONTAINING PROTEIN"/>
    <property type="match status" value="1"/>
</dbReference>
<gene>
    <name evidence="3" type="ORF">DXZ20_00225</name>
</gene>
<dbReference type="Pfam" id="PF03235">
    <property type="entry name" value="GmrSD_N"/>
    <property type="match status" value="1"/>
</dbReference>
<evidence type="ECO:0000313" key="3">
    <source>
        <dbReference type="EMBL" id="NEZ54156.1"/>
    </source>
</evidence>
<feature type="domain" description="GmrSD restriction endonucleases N-terminal" evidence="1">
    <location>
        <begin position="11"/>
        <end position="223"/>
    </location>
</feature>
<keyword evidence="4" id="KW-1185">Reference proteome</keyword>
<sequence length="663" mass="77277">MQASETKLQPIIEGTKQYVVPLFQRSYSWGKDEWGMLWNDLVDLASSSNARTHFIGSIVTMPTVSVPEGVTKYMLIDGQQRLTTIFIILAYLRDFAKEDNKNELSEEIDKTLLVNPYKKGNDFYKIFPTQDDRESFKCLIKTNLENSPENKSCDGILKAYNFFKRKINQSKIDIETLKKVITNNLSVVSIVLNAEDNPYLVFESLNAKGRPLTQADLIKNFFFMRIHVNEQDTIYSDYWKPMQNSLDNTLTEYIRHYLMKDGSKIKENDIYFFLKEKVDKSKGDVVLYLKDLYKFSKYYSRILEPRNEINELIREALSRINRIGVTTAYPFLLNCYDLYIQNILSSEEFLEILKVIENFIIRRFVCSIPTNRLNQIFASLYSQVQSKYPDNLVEGIKNILETKGYPKNPEFKARFKDIRFLGSKDRVSKTKLILEAIEKSHGHKESINFNDLEVERIMPDSLTDDWKHQLGREWEPVHELYKDVIGNLTLTGYTSEISNESFNVRKKLLDQSHLEINKHFRDKETWTKDDIEWRSEFLANMALSIWGYFGSTQSIEDSDTDITGTNPSSMMILGKVFAVRSWRDVLVNTLDAIAELDPENFEQAITEFPKSISTDKSKFHAGRKLKSGYFVEANLSAKAIKKFCHQFLEECKIDIDEWNVMYS</sequence>
<dbReference type="Proteomes" id="UP000481033">
    <property type="component" value="Unassembled WGS sequence"/>
</dbReference>
<name>A0A6M0RD45_9CYAN</name>
<proteinExistence type="predicted"/>
<protein>
    <submittedName>
        <fullName evidence="3">DUF262 domain-containing protein</fullName>
    </submittedName>
</protein>